<evidence type="ECO:0000256" key="7">
    <source>
        <dbReference type="SAM" id="Phobius"/>
    </source>
</evidence>
<evidence type="ECO:0000256" key="5">
    <source>
        <dbReference type="ARBA" id="ARBA00023136"/>
    </source>
</evidence>
<organism evidence="9 10">
    <name type="scientific">Advenella incenata</name>
    <dbReference type="NCBI Taxonomy" id="267800"/>
    <lineage>
        <taxon>Bacteria</taxon>
        <taxon>Pseudomonadati</taxon>
        <taxon>Pseudomonadota</taxon>
        <taxon>Betaproteobacteria</taxon>
        <taxon>Burkholderiales</taxon>
        <taxon>Alcaligenaceae</taxon>
    </lineage>
</organism>
<proteinExistence type="predicted"/>
<dbReference type="GO" id="GO:0006829">
    <property type="term" value="P:zinc ion transport"/>
    <property type="evidence" value="ECO:0007669"/>
    <property type="project" value="InterPro"/>
</dbReference>
<evidence type="ECO:0000256" key="4">
    <source>
        <dbReference type="ARBA" id="ARBA00022989"/>
    </source>
</evidence>
<comment type="caution">
    <text evidence="9">The sequence shown here is derived from an EMBL/GenBank/DDBJ whole genome shotgun (WGS) entry which is preliminary data.</text>
</comment>
<evidence type="ECO:0000256" key="6">
    <source>
        <dbReference type="SAM" id="MobiDB-lite"/>
    </source>
</evidence>
<dbReference type="GO" id="GO:0016020">
    <property type="term" value="C:membrane"/>
    <property type="evidence" value="ECO:0007669"/>
    <property type="project" value="UniProtKB-SubCell"/>
</dbReference>
<feature type="compositionally biased region" description="Basic and acidic residues" evidence="6">
    <location>
        <begin position="305"/>
        <end position="317"/>
    </location>
</feature>
<reference evidence="9 10" key="1">
    <citation type="submission" date="2019-02" db="EMBL/GenBank/DDBJ databases">
        <title>Genomic Encyclopedia of Type Strains, Phase IV (KMG-IV): sequencing the most valuable type-strain genomes for metagenomic binning, comparative biology and taxonomic classification.</title>
        <authorList>
            <person name="Goeker M."/>
        </authorList>
    </citation>
    <scope>NUCLEOTIDE SEQUENCE [LARGE SCALE GENOMIC DNA]</scope>
    <source>
        <strain evidence="9 10">DSM 23814</strain>
    </source>
</reference>
<name>A0A4Q7VR04_9BURK</name>
<evidence type="ECO:0000256" key="1">
    <source>
        <dbReference type="ARBA" id="ARBA00004141"/>
    </source>
</evidence>
<dbReference type="SUPFAM" id="SSF160240">
    <property type="entry name" value="Cation efflux protein cytoplasmic domain-like"/>
    <property type="match status" value="1"/>
</dbReference>
<dbReference type="EMBL" id="SHKO01000001">
    <property type="protein sequence ID" value="RZT98913.1"/>
    <property type="molecule type" value="Genomic_DNA"/>
</dbReference>
<dbReference type="NCBIfam" id="TIGR01297">
    <property type="entry name" value="CDF"/>
    <property type="match status" value="1"/>
</dbReference>
<dbReference type="InterPro" id="IPR040177">
    <property type="entry name" value="SLC30A9"/>
</dbReference>
<keyword evidence="10" id="KW-1185">Reference proteome</keyword>
<protein>
    <submittedName>
        <fullName evidence="9">Cation diffusion facilitator family transporter</fullName>
    </submittedName>
</protein>
<keyword evidence="4 7" id="KW-1133">Transmembrane helix</keyword>
<dbReference type="AlphaFoldDB" id="A0A4Q7VR04"/>
<dbReference type="OrthoDB" id="9806522at2"/>
<feature type="transmembrane region" description="Helical" evidence="7">
    <location>
        <begin position="82"/>
        <end position="102"/>
    </location>
</feature>
<dbReference type="PANTHER" id="PTHR13414">
    <property type="entry name" value="HUEL-CATION TRANSPORTER"/>
    <property type="match status" value="1"/>
</dbReference>
<dbReference type="InterPro" id="IPR002524">
    <property type="entry name" value="Cation_efflux"/>
</dbReference>
<dbReference type="GO" id="GO:0008324">
    <property type="term" value="F:monoatomic cation transmembrane transporter activity"/>
    <property type="evidence" value="ECO:0007669"/>
    <property type="project" value="InterPro"/>
</dbReference>
<evidence type="ECO:0000313" key="10">
    <source>
        <dbReference type="Proteomes" id="UP000293398"/>
    </source>
</evidence>
<feature type="transmembrane region" description="Helical" evidence="7">
    <location>
        <begin position="164"/>
        <end position="187"/>
    </location>
</feature>
<sequence>MTRSTPQTDHASNMVIYIALAGNILVAISKFIAAAITGSSAMLSEGVHSVVDCTNEILLLYGVHRSRNRPDKDHPIGYGREVYFWSFVVGLLILTFGAGVSVYEGIIHIREPHPIESPHVTYIVLALAFLFEGFSWLFTLRKFRGNRPYSELFRMIVHSKDPPTFIVLLEDSAALLGLLIAFAGVYLSVALDNPALDGVASILIGLTLALTALLVARETKGLLIGEAAGADIRDSIVTLAESTAGVARVNGLITVQTAPQQITVAMSLEFADELRVPELEAIVIALESKIRKAHPEVATLFIKPQSHEQYERHKPEDDPGYIEP</sequence>
<evidence type="ECO:0000313" key="9">
    <source>
        <dbReference type="EMBL" id="RZT98913.1"/>
    </source>
</evidence>
<dbReference type="InterPro" id="IPR036837">
    <property type="entry name" value="Cation_efflux_CTD_sf"/>
</dbReference>
<feature type="transmembrane region" description="Helical" evidence="7">
    <location>
        <begin position="14"/>
        <end position="36"/>
    </location>
</feature>
<dbReference type="Gene3D" id="3.30.70.1350">
    <property type="entry name" value="Cation efflux protein, cytoplasmic domain"/>
    <property type="match status" value="1"/>
</dbReference>
<evidence type="ECO:0000259" key="8">
    <source>
        <dbReference type="Pfam" id="PF01545"/>
    </source>
</evidence>
<dbReference type="InterPro" id="IPR027469">
    <property type="entry name" value="Cation_efflux_TMD_sf"/>
</dbReference>
<keyword evidence="5 7" id="KW-0472">Membrane</keyword>
<feature type="transmembrane region" description="Helical" evidence="7">
    <location>
        <begin position="122"/>
        <end position="143"/>
    </location>
</feature>
<dbReference type="PANTHER" id="PTHR13414:SF9">
    <property type="entry name" value="PROTON-COUPLED ZINC ANTIPORTER SLC30A9, MITOCHONDRIAL"/>
    <property type="match status" value="1"/>
</dbReference>
<keyword evidence="2" id="KW-0813">Transport</keyword>
<dbReference type="RefSeq" id="WP_128395948.1">
    <property type="nucleotide sequence ID" value="NZ_SHKO01000001.1"/>
</dbReference>
<feature type="region of interest" description="Disordered" evidence="6">
    <location>
        <begin position="304"/>
        <end position="324"/>
    </location>
</feature>
<evidence type="ECO:0000256" key="3">
    <source>
        <dbReference type="ARBA" id="ARBA00022692"/>
    </source>
</evidence>
<evidence type="ECO:0000256" key="2">
    <source>
        <dbReference type="ARBA" id="ARBA00022448"/>
    </source>
</evidence>
<dbReference type="SUPFAM" id="SSF161111">
    <property type="entry name" value="Cation efflux protein transmembrane domain-like"/>
    <property type="match status" value="1"/>
</dbReference>
<feature type="domain" description="Cation efflux protein transmembrane" evidence="8">
    <location>
        <begin position="17"/>
        <end position="223"/>
    </location>
</feature>
<dbReference type="Gene3D" id="1.20.1510.10">
    <property type="entry name" value="Cation efflux protein transmembrane domain"/>
    <property type="match status" value="1"/>
</dbReference>
<accession>A0A4Q7VR04</accession>
<feature type="transmembrane region" description="Helical" evidence="7">
    <location>
        <begin position="199"/>
        <end position="216"/>
    </location>
</feature>
<dbReference type="Pfam" id="PF01545">
    <property type="entry name" value="Cation_efflux"/>
    <property type="match status" value="1"/>
</dbReference>
<comment type="subcellular location">
    <subcellularLocation>
        <location evidence="1">Membrane</location>
        <topology evidence="1">Multi-pass membrane protein</topology>
    </subcellularLocation>
</comment>
<keyword evidence="3 7" id="KW-0812">Transmembrane</keyword>
<dbReference type="InterPro" id="IPR058533">
    <property type="entry name" value="Cation_efflux_TM"/>
</dbReference>
<dbReference type="Proteomes" id="UP000293398">
    <property type="component" value="Unassembled WGS sequence"/>
</dbReference>
<gene>
    <name evidence="9" type="ORF">EV681_0694</name>
</gene>